<evidence type="ECO:0000313" key="3">
    <source>
        <dbReference type="Proteomes" id="UP000000305"/>
    </source>
</evidence>
<feature type="region of interest" description="Disordered" evidence="1">
    <location>
        <begin position="1"/>
        <end position="64"/>
    </location>
</feature>
<sequence length="268" mass="29257">MHGDAARSPDLGHPFTQGRDGNLAADDDQSHHGIDSPEFQQDQQRGTDQHLVSHRVQEGTKGRGLIELSGQVAIQPVGQRDQNEQRGGKQVLAVFAQVQIEHTDDQRNGDDAGPSEQGWQGIEASVQRSRLEMAVVVEQEGLAELPGFGHARDIAEGRGAMQGINGQLQGVRRLPRSAQDVDALDMTVMAQFYFQHRNRQKHGRHLPHIGHVRVGRDQPQCGLLAQLVMVAHGAGWRQASLGRIYGLGRLALARQRGGSRRCTGGSGR</sequence>
<evidence type="ECO:0000256" key="1">
    <source>
        <dbReference type="SAM" id="MobiDB-lite"/>
    </source>
</evidence>
<protein>
    <submittedName>
        <fullName evidence="2">Uncharacterized protein</fullName>
    </submittedName>
</protein>
<dbReference type="EMBL" id="GL737702">
    <property type="protein sequence ID" value="EFX59854.1"/>
    <property type="molecule type" value="Genomic_DNA"/>
</dbReference>
<dbReference type="Proteomes" id="UP000000305">
    <property type="component" value="Unassembled WGS sequence"/>
</dbReference>
<accession>E9I826</accession>
<feature type="non-terminal residue" evidence="2">
    <location>
        <position position="1"/>
    </location>
</feature>
<dbReference type="OrthoDB" id="10682004at2759"/>
<keyword evidence="3" id="KW-1185">Reference proteome</keyword>
<proteinExistence type="predicted"/>
<dbReference type="InParanoid" id="E9I826"/>
<name>E9I826_DAPPU</name>
<reference evidence="2 3" key="1">
    <citation type="journal article" date="2011" name="Science">
        <title>The ecoresponsive genome of Daphnia pulex.</title>
        <authorList>
            <person name="Colbourne J.K."/>
            <person name="Pfrender M.E."/>
            <person name="Gilbert D."/>
            <person name="Thomas W.K."/>
            <person name="Tucker A."/>
            <person name="Oakley T.H."/>
            <person name="Tokishita S."/>
            <person name="Aerts A."/>
            <person name="Arnold G.J."/>
            <person name="Basu M.K."/>
            <person name="Bauer D.J."/>
            <person name="Caceres C.E."/>
            <person name="Carmel L."/>
            <person name="Casola C."/>
            <person name="Choi J.H."/>
            <person name="Detter J.C."/>
            <person name="Dong Q."/>
            <person name="Dusheyko S."/>
            <person name="Eads B.D."/>
            <person name="Frohlich T."/>
            <person name="Geiler-Samerotte K.A."/>
            <person name="Gerlach D."/>
            <person name="Hatcher P."/>
            <person name="Jogdeo S."/>
            <person name="Krijgsveld J."/>
            <person name="Kriventseva E.V."/>
            <person name="Kultz D."/>
            <person name="Laforsch C."/>
            <person name="Lindquist E."/>
            <person name="Lopez J."/>
            <person name="Manak J.R."/>
            <person name="Muller J."/>
            <person name="Pangilinan J."/>
            <person name="Patwardhan R.P."/>
            <person name="Pitluck S."/>
            <person name="Pritham E.J."/>
            <person name="Rechtsteiner A."/>
            <person name="Rho M."/>
            <person name="Rogozin I.B."/>
            <person name="Sakarya O."/>
            <person name="Salamov A."/>
            <person name="Schaack S."/>
            <person name="Shapiro H."/>
            <person name="Shiga Y."/>
            <person name="Skalitzky C."/>
            <person name="Smith Z."/>
            <person name="Souvorov A."/>
            <person name="Sung W."/>
            <person name="Tang Z."/>
            <person name="Tsuchiya D."/>
            <person name="Tu H."/>
            <person name="Vos H."/>
            <person name="Wang M."/>
            <person name="Wolf Y.I."/>
            <person name="Yamagata H."/>
            <person name="Yamada T."/>
            <person name="Ye Y."/>
            <person name="Shaw J.R."/>
            <person name="Andrews J."/>
            <person name="Crease T.J."/>
            <person name="Tang H."/>
            <person name="Lucas S.M."/>
            <person name="Robertson H.M."/>
            <person name="Bork P."/>
            <person name="Koonin E.V."/>
            <person name="Zdobnov E.M."/>
            <person name="Grigoriev I.V."/>
            <person name="Lynch M."/>
            <person name="Boore J.L."/>
        </authorList>
    </citation>
    <scope>NUCLEOTIDE SEQUENCE [LARGE SCALE GENOMIC DNA]</scope>
</reference>
<gene>
    <name evidence="2" type="ORF">DAPPUDRAFT_126524</name>
</gene>
<dbReference type="KEGG" id="dpx:DAPPUDRAFT_126524"/>
<dbReference type="AlphaFoldDB" id="E9I826"/>
<organism evidence="2 3">
    <name type="scientific">Daphnia pulex</name>
    <name type="common">Water flea</name>
    <dbReference type="NCBI Taxonomy" id="6669"/>
    <lineage>
        <taxon>Eukaryota</taxon>
        <taxon>Metazoa</taxon>
        <taxon>Ecdysozoa</taxon>
        <taxon>Arthropoda</taxon>
        <taxon>Crustacea</taxon>
        <taxon>Branchiopoda</taxon>
        <taxon>Diplostraca</taxon>
        <taxon>Cladocera</taxon>
        <taxon>Anomopoda</taxon>
        <taxon>Daphniidae</taxon>
        <taxon>Daphnia</taxon>
    </lineage>
</organism>
<evidence type="ECO:0000313" key="2">
    <source>
        <dbReference type="EMBL" id="EFX59854.1"/>
    </source>
</evidence>
<dbReference type="HOGENOM" id="CLU_1044147_0_0_1"/>